<evidence type="ECO:0000313" key="4">
    <source>
        <dbReference type="Proteomes" id="UP000034407"/>
    </source>
</evidence>
<dbReference type="EMBL" id="LBBT01000236">
    <property type="protein sequence ID" value="KKY00909.1"/>
    <property type="molecule type" value="Genomic_DNA"/>
</dbReference>
<dbReference type="InterPro" id="IPR037103">
    <property type="entry name" value="Tubulin/FtsZ-like_C"/>
</dbReference>
<evidence type="ECO:0000256" key="2">
    <source>
        <dbReference type="ARBA" id="ARBA00023134"/>
    </source>
</evidence>
<evidence type="ECO:0000313" key="3">
    <source>
        <dbReference type="EMBL" id="KKY00909.1"/>
    </source>
</evidence>
<comment type="caution">
    <text evidence="3">The sequence shown here is derived from an EMBL/GenBank/DDBJ whole genome shotgun (WGS) entry which is preliminary data.</text>
</comment>
<dbReference type="InterPro" id="IPR008280">
    <property type="entry name" value="Tub_FtsZ_C"/>
</dbReference>
<reference evidence="3 4" key="1">
    <citation type="submission" date="2015-04" db="EMBL/GenBank/DDBJ databases">
        <title>Microcin producing Clostridium sp. JC272T.</title>
        <authorList>
            <person name="Jyothsna T."/>
            <person name="Sasikala C."/>
            <person name="Ramana C."/>
        </authorList>
    </citation>
    <scope>NUCLEOTIDE SEQUENCE [LARGE SCALE GENOMIC DNA]</scope>
    <source>
        <strain evidence="3 4">JC272</strain>
    </source>
</reference>
<dbReference type="RefSeq" id="WP_046823401.1">
    <property type="nucleotide sequence ID" value="NZ_LBBT01000236.1"/>
</dbReference>
<dbReference type="OrthoDB" id="1750492at2"/>
<sequence length="247" mass="28460">MNFNNKYAKIIGVSEDGIKNLEYIVNYKNNKEILDTEKISINQDIDKDYAAKILDEIEIVFITYNSKEQRTCDIVKAINYMAKERRIVSIGIDVNQDEKKVEFDFNAEFVMRDSNATLICELIDMMVESVSEECTINIDLTDLKEILSKEKGLAHGFVESNNSTSKEELVDMLFDTIIKTNDELTKKKGIVFISLGNEYCKIEEVLFILNEMLENIKGKIDEKCDLIFTLALNENLNDKIRMGILYN</sequence>
<protein>
    <recommendedName>
        <fullName evidence="5">Cell division protein FtsZ C-terminal domain-containing protein</fullName>
    </recommendedName>
</protein>
<proteinExistence type="predicted"/>
<dbReference type="AlphaFoldDB" id="A0A0M3DHI6"/>
<evidence type="ECO:0000256" key="1">
    <source>
        <dbReference type="ARBA" id="ARBA00022741"/>
    </source>
</evidence>
<dbReference type="PATRIC" id="fig|1629550.3.peg.1757"/>
<dbReference type="GO" id="GO:0005525">
    <property type="term" value="F:GTP binding"/>
    <property type="evidence" value="ECO:0007669"/>
    <property type="project" value="UniProtKB-KW"/>
</dbReference>
<dbReference type="SUPFAM" id="SSF55307">
    <property type="entry name" value="Tubulin C-terminal domain-like"/>
    <property type="match status" value="1"/>
</dbReference>
<evidence type="ECO:0008006" key="5">
    <source>
        <dbReference type="Google" id="ProtNLM"/>
    </source>
</evidence>
<organism evidence="3 4">
    <name type="scientific">Paraclostridium benzoelyticum</name>
    <dbReference type="NCBI Taxonomy" id="1629550"/>
    <lineage>
        <taxon>Bacteria</taxon>
        <taxon>Bacillati</taxon>
        <taxon>Bacillota</taxon>
        <taxon>Clostridia</taxon>
        <taxon>Peptostreptococcales</taxon>
        <taxon>Peptostreptococcaceae</taxon>
        <taxon>Paraclostridium</taxon>
    </lineage>
</organism>
<keyword evidence="2" id="KW-0342">GTP-binding</keyword>
<keyword evidence="1" id="KW-0547">Nucleotide-binding</keyword>
<keyword evidence="4" id="KW-1185">Reference proteome</keyword>
<gene>
    <name evidence="3" type="ORF">VN21_11490</name>
</gene>
<accession>A0A0M3DHI6</accession>
<dbReference type="Proteomes" id="UP000034407">
    <property type="component" value="Unassembled WGS sequence"/>
</dbReference>
<dbReference type="Gene3D" id="3.30.1330.20">
    <property type="entry name" value="Tubulin/FtsZ, C-terminal domain"/>
    <property type="match status" value="1"/>
</dbReference>
<name>A0A0M3DHI6_9FIRM</name>